<name>A0ABW5SPB4_9BACL</name>
<dbReference type="RefSeq" id="WP_379262238.1">
    <property type="nucleotide sequence ID" value="NZ_JBHUMJ010000002.1"/>
</dbReference>
<proteinExistence type="predicted"/>
<feature type="region of interest" description="Disordered" evidence="1">
    <location>
        <begin position="26"/>
        <end position="89"/>
    </location>
</feature>
<sequence length="151" mass="16730">MRKWMIVLLILIIMNGFSVAEISATPDPPEESYQMEQSGTVEPFRRGSFRSPRRSYNPGIRNPNRTNQGRQDNNVNNPSQPRTTPTRGTGFGGLGGLFGGLALGTIIGSLFNPFAGFSLGAPVLSLLSFALWIIVIVAVVRMFRNRRKKEY</sequence>
<comment type="caution">
    <text evidence="4">The sequence shown here is derived from an EMBL/GenBank/DDBJ whole genome shotgun (WGS) entry which is preliminary data.</text>
</comment>
<keyword evidence="2" id="KW-1133">Transmembrane helix</keyword>
<dbReference type="Proteomes" id="UP001597540">
    <property type="component" value="Unassembled WGS sequence"/>
</dbReference>
<feature type="compositionally biased region" description="Polar residues" evidence="1">
    <location>
        <begin position="63"/>
        <end position="80"/>
    </location>
</feature>
<evidence type="ECO:0000313" key="5">
    <source>
        <dbReference type="Proteomes" id="UP001597540"/>
    </source>
</evidence>
<evidence type="ECO:0000256" key="2">
    <source>
        <dbReference type="SAM" id="Phobius"/>
    </source>
</evidence>
<keyword evidence="5" id="KW-1185">Reference proteome</keyword>
<evidence type="ECO:0008006" key="6">
    <source>
        <dbReference type="Google" id="ProtNLM"/>
    </source>
</evidence>
<keyword evidence="2" id="KW-0812">Transmembrane</keyword>
<protein>
    <recommendedName>
        <fullName evidence="6">Preprotein translocase subunit Tim44</fullName>
    </recommendedName>
</protein>
<evidence type="ECO:0000256" key="3">
    <source>
        <dbReference type="SAM" id="SignalP"/>
    </source>
</evidence>
<evidence type="ECO:0000256" key="1">
    <source>
        <dbReference type="SAM" id="MobiDB-lite"/>
    </source>
</evidence>
<feature type="signal peptide" evidence="3">
    <location>
        <begin position="1"/>
        <end position="20"/>
    </location>
</feature>
<keyword evidence="2" id="KW-0472">Membrane</keyword>
<dbReference type="EMBL" id="JBHUMJ010000002">
    <property type="protein sequence ID" value="MFD2701113.1"/>
    <property type="molecule type" value="Genomic_DNA"/>
</dbReference>
<gene>
    <name evidence="4" type="ORF">ACFSVM_11605</name>
</gene>
<feature type="transmembrane region" description="Helical" evidence="2">
    <location>
        <begin position="119"/>
        <end position="140"/>
    </location>
</feature>
<reference evidence="5" key="1">
    <citation type="journal article" date="2019" name="Int. J. Syst. Evol. Microbiol.">
        <title>The Global Catalogue of Microorganisms (GCM) 10K type strain sequencing project: providing services to taxonomists for standard genome sequencing and annotation.</title>
        <authorList>
            <consortium name="The Broad Institute Genomics Platform"/>
            <consortium name="The Broad Institute Genome Sequencing Center for Infectious Disease"/>
            <person name="Wu L."/>
            <person name="Ma J."/>
        </authorList>
    </citation>
    <scope>NUCLEOTIDE SEQUENCE [LARGE SCALE GENOMIC DNA]</scope>
    <source>
        <strain evidence="5">KCTC 33849</strain>
    </source>
</reference>
<evidence type="ECO:0000313" key="4">
    <source>
        <dbReference type="EMBL" id="MFD2701113.1"/>
    </source>
</evidence>
<keyword evidence="3" id="KW-0732">Signal</keyword>
<organism evidence="4 5">
    <name type="scientific">Paenibacillus shunpengii</name>
    <dbReference type="NCBI Taxonomy" id="2054424"/>
    <lineage>
        <taxon>Bacteria</taxon>
        <taxon>Bacillati</taxon>
        <taxon>Bacillota</taxon>
        <taxon>Bacilli</taxon>
        <taxon>Bacillales</taxon>
        <taxon>Paenibacillaceae</taxon>
        <taxon>Paenibacillus</taxon>
    </lineage>
</organism>
<accession>A0ABW5SPB4</accession>
<feature type="chain" id="PRO_5045065094" description="Preprotein translocase subunit Tim44" evidence="3">
    <location>
        <begin position="21"/>
        <end position="151"/>
    </location>
</feature>